<dbReference type="Proteomes" id="UP000008809">
    <property type="component" value="Chromosome"/>
</dbReference>
<dbReference type="EMBL" id="CP000250">
    <property type="protein sequence ID" value="ABD08119.1"/>
    <property type="molecule type" value="Genomic_DNA"/>
</dbReference>
<organism evidence="1 2">
    <name type="scientific">Rhodopseudomonas palustris (strain HaA2)</name>
    <dbReference type="NCBI Taxonomy" id="316058"/>
    <lineage>
        <taxon>Bacteria</taxon>
        <taxon>Pseudomonadati</taxon>
        <taxon>Pseudomonadota</taxon>
        <taxon>Alphaproteobacteria</taxon>
        <taxon>Hyphomicrobiales</taxon>
        <taxon>Nitrobacteraceae</taxon>
        <taxon>Rhodopseudomonas</taxon>
    </lineage>
</organism>
<name>Q2IUJ1_RHOP2</name>
<reference evidence="1 2" key="1">
    <citation type="submission" date="2006-01" db="EMBL/GenBank/DDBJ databases">
        <title>Complete sequence of Rhodopseudomonas palustris HaA2.</title>
        <authorList>
            <consortium name="US DOE Joint Genome Institute"/>
            <person name="Copeland A."/>
            <person name="Lucas S."/>
            <person name="Lapidus A."/>
            <person name="Barry K."/>
            <person name="Detter J.C."/>
            <person name="Glavina T."/>
            <person name="Hammon N."/>
            <person name="Israni S."/>
            <person name="Pitluck S."/>
            <person name="Chain P."/>
            <person name="Malfatti S."/>
            <person name="Shin M."/>
            <person name="Vergez L."/>
            <person name="Schmutz J."/>
            <person name="Larimer F."/>
            <person name="Land M."/>
            <person name="Hauser L."/>
            <person name="Pelletier D.A."/>
            <person name="Kyrpides N."/>
            <person name="Anderson I."/>
            <person name="Oda Y."/>
            <person name="Harwood C.S."/>
            <person name="Richardson P."/>
        </authorList>
    </citation>
    <scope>NUCLEOTIDE SEQUENCE [LARGE SCALE GENOMIC DNA]</scope>
    <source>
        <strain evidence="1 2">HaA2</strain>
    </source>
</reference>
<dbReference type="RefSeq" id="WP_011442303.1">
    <property type="nucleotide sequence ID" value="NC_007778.1"/>
</dbReference>
<gene>
    <name evidence="1" type="ordered locus">RPB_3423</name>
</gene>
<proteinExistence type="predicted"/>
<dbReference type="eggNOG" id="COG1388">
    <property type="taxonomic scope" value="Bacteria"/>
</dbReference>
<keyword evidence="2" id="KW-1185">Reference proteome</keyword>
<dbReference type="HOGENOM" id="CLU_225115_0_0_5"/>
<protein>
    <submittedName>
        <fullName evidence="1">Uncharacterized protein</fullName>
    </submittedName>
</protein>
<evidence type="ECO:0000313" key="1">
    <source>
        <dbReference type="EMBL" id="ABD08119.1"/>
    </source>
</evidence>
<sequence>MANSKRAQTSSLQFELVVPGVPLYLAAGATPETAPCVYYALVGEPATYPDILPVEDAWANWSGGFVFVPAGAVVVDPKDVVAALDARLQPQAPMRQWVVWASDLTPQRIAAAQFITIAKSVGDGTGRVKPGCAITFCDLAMQISAEVIVAPALADDPPALQLVASGSSRLVLQRRDGGQASLPLPSDQPVAMPMAGPSLGTFSFAFAPDRGNFFALFAPEDDSESPPASAEIRFVAGPATQPAAMRFPLLLGAFPDPRAPIAAQLPLRVTIDPLRPTDSQRTRFAFDLAEYGDGKPVLPVSEAMRSTAGATLRLTPQTGAGFSLARKPGAAPQTAYLTPAGRYLVASLPKTRAGAPIADDPIALMCGLFGSEFLLIAQSDLLDFQGERPGFAAHCPPQPHTARAWDAAGPLSDLYSTNWVQVIQGANSAKTFPGTIKQSFCAQAVDTVYFQSAPTGTEPFPIAVGARIADLWDAAAGQVLPLAPYGYVYFSDRTIANPNPEITADVLTSFETAVLSPARFAAIAADCCLGPLFFDMATLEPLSGGYVQTPQGLLVGLNSGAMTSATPAGSWQQLLLARSPQRPEQWLRFRHGTTPSGCSGGTGPFDVVSPYLSTALMNPAAFLVVADPACLGAFDNLLQLGEYPIEIAVSNADDGPSLDVNCVLAFKLAAGRSFADLAAEPSGWTDPELFAGAGRAETISRQIVDYIHQAKLASDAARAAGTYDYFGDFVARMNDPNWTGIIALDAPLQLPELPADIAMLLCGMRSDKPLCCHHFGITTNAPKPSMAVDDALQHSSLFGLIYYDYAFQTPTTDVDFQTLSLKALFANSLLAHFESQIAYSIATLFDDPVTLSVAGQNDFPATNTIVIDGALQQRDGETSVVFVTSEERVFTFPVDGDRYRALAAQTVTSAGLSPLTEASDGVGGGAGRTVWAAFTLDGALGFNTESATAPRGDDPAPIDLFSYGLDDDYAGGLGYSGYAFTMTSVVPDQGLTPPPTIVTDLGGVLLDAEASAPRDHSLMATLPLKLLGFRPQAEFAALKTVTVTGVGLDSVRPVYALALQVMMGTMGGMTSQAPLEGVLLLGWVPGKTRAVADQVGLLLAPPPSMKDGTFQLQGVLPTQYGAVELLRPKLAGDDVYVLMLRDVLFALGAFPLYIPSTGERSLTFFGLPADDGEGRGAGDDEDGGINLAWFLGEPDLAGAGASSAPPPLAANEQHLSVTPTVYVVAGLKVEYDIQSNDVIPIIISMLSEVPLSTKAALDDIADGSAQIPVSYDPSAGVTVAVDLEFTPVTFQFVFSDPYVYGARLSIGAAPPEPKDRTSEPVAAAVPVAANLAAPPEKKKGILSSLRGFVLEIAYRKISDNLGAWSGSFTWTQPIGTDDYNIMLPTVGLIVYTNSDFRVDIGWPFAPDGAGLAQPFSVSFSIEGVPVEAAGGLYFAKLRSADAPEELGDDFAVIWRFGLGLSFGIAKEIHKGPMFLSAGLIAFATFEGFLASTHGKMTEQGVDYKWFAGQLGVEAYFTGAVDLRIISAAISISATLVLQVAYETAHSTVIRLAFKVSIYVEFRIVFIRISFSFDDDLDVFPPIHIGSGPPALMIGPTPPTSRRIEARPAPVATKPIRIRKELHPAITGRFATGAPCDAIAITLYFTLQPAVINSTSAAMPQAVAGLAINLQPTSTAPDDFSNLSTALGHFLQANYARGVTLTEQLAAIAVKLDDGSFDGAVGSFLSSLTFTILPQASLTTAADFAFFPMLPQLALSYNGSQIVFDAPPLPPGYAEALKRYFDQLAQGMPRQPLAREAVAGSAFPTSAAGLICTDMIVLLAKQLVANLQDIAAADPDLSFDQALSALGPAGYAQLAGYMSRFALYGLRLPVPGSEPFGSALTAIYQLTGQQAALAQHSGRWITSFTLGVAPGENVSDWIAFGADGTASSVTDDLGAGLVLDTMVQPSWLGAGGGFVPLPPLKTQPCPYYIARSYLWTLNDGHIANVRPMADALLTRMRQFYALGGSGAVARLAQVPGDASPTALKAIAGLIVGMSLRRIIPPGQDKPLASVFRLIGADTGTRDLLDRLIRADAWAGTTLSLLIADGSSSYASCAEPDAVVLTKANLSTLNEPPALTTSGQPALRAAAQQPPVSARLADVAAFALLVWEVSVVNADGFYLHIDGVPDSAFSTGDAQIALLITSGAPDVATPLQPWANCFVLDSVPEDSKGPVAATVSDSSGAWQTTTPGSLGGSVGFSIDWPAPPATPGLGANPTPAEKAAYAEALYSLLQYRIDQIVAPSPSVAATIGASVVLPTNWSMPVGPNQAERGADWIFSNSVAVAALLGQSNRYAGIGCSVGFSIQLLDIYGNALPQPSTVSVPFVYNDVLVAVEAWPAIRSYYAFSALGSAVELTLMLVFDPANLGGGALSPDDPVTLASAIGSYQLVLDQLTDPLQLASPGAAIQIETVLAASPLITTTGGDGLRAVLTAFVQSIIAYLDALLAGQTPAPPPPLQAPFRLDKSYVAALPSDLFELTVELVFARAPETVDPAIAAALPAVQLTRSWIAAAVSLAPTGAGDGPDLQLLAFAQAFEAAWAGFDGSDGVLKLAQGIQANNALARKRREARLGVVRAAFTTAAAGQTAQAPLWCVRFARSAGIAVQFPNAGASPPAAQLPLSCAPLPLSTSLITATVSVRVYDANGGVKADQDVVFSGIDMDVWGGQFLSAADAQFAPLMASASATLDPACYADLAANKETLADQIATGLAAVLRIPGQSVDLADATERFRQALLQSLSADYALAAVVQVPAAVTLAGQDEPDAPPQLFGKVRDPSLSAAAAQAFTLTSADLALATGDEPLIYLASARNPAALAWLDLRPEFDVALLEHDFDPDHKRYGYEPSAWLSFIVPAFAPAGGRSVLNLPMGRNAIPVPLRLFPAMPTIATQASVLPPTITSIADALLWSYSFTVSAPSAAQDELTLLVLLNDPPAPGVGRRLQRTAHVEAAGDDPPRPPPKNLFEALARFSFEYPQLAPFLAQVPAAAFDGAPPEAPRKALQRFDALVGGAASTWAAWVQDPTGPKSERLAARLQRSQGVAGVPRATWRYVIDFSSQPDLAVTRALGQSAQLPPWPRIDGYVTPPASNKPTDIYTLQPRGEPPGELRVTLPGLFMVAAQSAHVMANVVRNANLVPDGMPAGTSVDPGFVYTTPWTELKDPVGPVQAVTSPLVVGNGAVTLSAAIDQMLQPFVAGPAVPGVVPATMRLLVNANYAYTLAQGGTDQALLSRSAIFLGDRDIDLSAASSDPASFDQFKRDLVGALTQWHGEVAPSDRGARLEFVLDLFSQTGDKHVALSQLTDVRIPVPSAKPEWWA</sequence>
<accession>Q2IUJ1</accession>
<evidence type="ECO:0000313" key="2">
    <source>
        <dbReference type="Proteomes" id="UP000008809"/>
    </source>
</evidence>
<dbReference type="OrthoDB" id="8248741at2"/>
<dbReference type="KEGG" id="rpb:RPB_3423"/>